<name>A0A0U5ASL5_9BACL</name>
<evidence type="ECO:0000313" key="8">
    <source>
        <dbReference type="Proteomes" id="UP000217696"/>
    </source>
</evidence>
<evidence type="ECO:0000256" key="5">
    <source>
        <dbReference type="ARBA" id="ARBA00022989"/>
    </source>
</evidence>
<dbReference type="Proteomes" id="UP000217696">
    <property type="component" value="Chromosome"/>
</dbReference>
<dbReference type="GO" id="GO:0005886">
    <property type="term" value="C:plasma membrane"/>
    <property type="evidence" value="ECO:0007669"/>
    <property type="project" value="UniProtKB-SubCell"/>
</dbReference>
<evidence type="ECO:0000256" key="1">
    <source>
        <dbReference type="ARBA" id="ARBA00004651"/>
    </source>
</evidence>
<dbReference type="InterPro" id="IPR037185">
    <property type="entry name" value="EmrE-like"/>
</dbReference>
<dbReference type="InterPro" id="IPR050638">
    <property type="entry name" value="AA-Vitamin_Transporters"/>
</dbReference>
<dbReference type="PANTHER" id="PTHR32322:SF18">
    <property type="entry name" value="S-ADENOSYLMETHIONINE_S-ADENOSYLHOMOCYSTEINE TRANSPORTER"/>
    <property type="match status" value="1"/>
</dbReference>
<dbReference type="Pfam" id="PF00892">
    <property type="entry name" value="EamA"/>
    <property type="match status" value="2"/>
</dbReference>
<accession>A0A0U5ASL5</accession>
<keyword evidence="3" id="KW-1003">Cell membrane</keyword>
<comment type="similarity">
    <text evidence="2">Belongs to the EamA transporter family.</text>
</comment>
<comment type="subcellular location">
    <subcellularLocation>
        <location evidence="1">Cell membrane</location>
        <topology evidence="1">Multi-pass membrane protein</topology>
    </subcellularLocation>
</comment>
<protein>
    <submittedName>
        <fullName evidence="7">Putative inner membrane transporter YedA</fullName>
    </submittedName>
</protein>
<dbReference type="EMBL" id="AP017312">
    <property type="protein sequence ID" value="BAU26817.1"/>
    <property type="molecule type" value="Genomic_DNA"/>
</dbReference>
<evidence type="ECO:0000256" key="2">
    <source>
        <dbReference type="ARBA" id="ARBA00007362"/>
    </source>
</evidence>
<keyword evidence="5" id="KW-1133">Transmembrane helix</keyword>
<dbReference type="InterPro" id="IPR000620">
    <property type="entry name" value="EamA_dom"/>
</dbReference>
<sequence length="304" mass="33674">MLFAYLLMCLIYGTTFLAIKLGLNAGFSPFWYAGARFGTAALIILLFLLFRRQRFPSRPRDYLEMASVGLCMTGIEFAAVYWAEQFVSSSFTALLAASTPLMVTITTVMVYRKKVPQVEKFGMVLGFFGVALIVWPELAKGIIVTKQWLIGVVIILIAEFFYALGTVQARHVIDRGVSPAVMNGVQMLSGSLFLFILSFWLEPHPFPSTGLTQASVLPLLYLIVFGSLIASSIYYWLVKVTNPLFPATWTYVSPVIAVIVGYLLLGETVHGFTLVGATVVLAGVFLTNYYTWQKTIAAKQKLPI</sequence>
<keyword evidence="6" id="KW-0472">Membrane</keyword>
<keyword evidence="8" id="KW-1185">Reference proteome</keyword>
<dbReference type="RefSeq" id="WP_096463820.1">
    <property type="nucleotide sequence ID" value="NZ_AP017312.1"/>
</dbReference>
<dbReference type="AlphaFoldDB" id="A0A0U5ASL5"/>
<organism evidence="7 8">
    <name type="scientific">Aneurinibacillus soli</name>
    <dbReference type="NCBI Taxonomy" id="1500254"/>
    <lineage>
        <taxon>Bacteria</taxon>
        <taxon>Bacillati</taxon>
        <taxon>Bacillota</taxon>
        <taxon>Bacilli</taxon>
        <taxon>Bacillales</taxon>
        <taxon>Paenibacillaceae</taxon>
        <taxon>Aneurinibacillus group</taxon>
        <taxon>Aneurinibacillus</taxon>
    </lineage>
</organism>
<evidence type="ECO:0000256" key="4">
    <source>
        <dbReference type="ARBA" id="ARBA00022692"/>
    </source>
</evidence>
<reference evidence="7 8" key="1">
    <citation type="submission" date="2015-12" db="EMBL/GenBank/DDBJ databases">
        <title>Genome sequence of Aneurinibacillus soli.</title>
        <authorList>
            <person name="Lee J.S."/>
            <person name="Lee K.C."/>
            <person name="Kim K.K."/>
            <person name="Lee B.W."/>
        </authorList>
    </citation>
    <scope>NUCLEOTIDE SEQUENCE [LARGE SCALE GENOMIC DNA]</scope>
    <source>
        <strain evidence="7 8">CB4</strain>
    </source>
</reference>
<dbReference type="SUPFAM" id="SSF103481">
    <property type="entry name" value="Multidrug resistance efflux transporter EmrE"/>
    <property type="match status" value="2"/>
</dbReference>
<evidence type="ECO:0000256" key="6">
    <source>
        <dbReference type="ARBA" id="ARBA00023136"/>
    </source>
</evidence>
<evidence type="ECO:0000256" key="3">
    <source>
        <dbReference type="ARBA" id="ARBA00022475"/>
    </source>
</evidence>
<dbReference type="OrthoDB" id="9812547at2"/>
<keyword evidence="4" id="KW-0812">Transmembrane</keyword>
<gene>
    <name evidence="7" type="primary">yedA</name>
    <name evidence="7" type="ORF">CB4_00986</name>
</gene>
<dbReference type="PANTHER" id="PTHR32322">
    <property type="entry name" value="INNER MEMBRANE TRANSPORTER"/>
    <property type="match status" value="1"/>
</dbReference>
<dbReference type="KEGG" id="asoc:CB4_00986"/>
<evidence type="ECO:0000313" key="7">
    <source>
        <dbReference type="EMBL" id="BAU26817.1"/>
    </source>
</evidence>
<proteinExistence type="inferred from homology"/>